<sequence>MSRSPRSVSIINEHTLSDDWYSLKKYTVDYQRADGSRQTYCREVYDKGDGVTVFLYHRAQQTIILTRQFRLPLKIQGESGLLIETAAGLLEGEDPITRIRAEIEEETGYRIQQVTKVFDAWMSPGAVTEKLHFFIAEYSHKDCIHSGGGVYEEGEDIEVLELPFQQAVEMMQRGEINDAKTIMLLQYAIINKLLV</sequence>
<comment type="cofactor">
    <cofactor evidence="2">
        <name>Mg(2+)</name>
        <dbReference type="ChEBI" id="CHEBI:18420"/>
    </cofactor>
</comment>
<evidence type="ECO:0000256" key="6">
    <source>
        <dbReference type="ARBA" id="ARBA00022801"/>
    </source>
</evidence>
<evidence type="ECO:0000256" key="4">
    <source>
        <dbReference type="ARBA" id="ARBA00011738"/>
    </source>
</evidence>
<dbReference type="RefSeq" id="WP_214237224.1">
    <property type="nucleotide sequence ID" value="NZ_JABBFR010000010.1"/>
</dbReference>
<protein>
    <recommendedName>
        <fullName evidence="5">GDP-mannose pyrophosphatase</fullName>
    </recommendedName>
    <alternativeName>
        <fullName evidence="7">GDP-mannose hydrolase</fullName>
    </alternativeName>
    <alternativeName>
        <fullName evidence="8">GDPMK</fullName>
    </alternativeName>
</protein>
<comment type="catalytic activity">
    <reaction evidence="1">
        <text>GDP-alpha-D-mannose + H2O = alpha-D-mannose 1-phosphate + GMP + 2 H(+)</text>
        <dbReference type="Rhea" id="RHEA:27978"/>
        <dbReference type="ChEBI" id="CHEBI:15377"/>
        <dbReference type="ChEBI" id="CHEBI:15378"/>
        <dbReference type="ChEBI" id="CHEBI:57527"/>
        <dbReference type="ChEBI" id="CHEBI:58115"/>
        <dbReference type="ChEBI" id="CHEBI:58409"/>
    </reaction>
</comment>
<evidence type="ECO:0000313" key="10">
    <source>
        <dbReference type="EMBL" id="MBT0724554.1"/>
    </source>
</evidence>
<evidence type="ECO:0000259" key="9">
    <source>
        <dbReference type="PROSITE" id="PS51462"/>
    </source>
</evidence>
<dbReference type="PANTHER" id="PTHR11839">
    <property type="entry name" value="UDP/ADP-SUGAR PYROPHOSPHATASE"/>
    <property type="match status" value="1"/>
</dbReference>
<proteinExistence type="inferred from homology"/>
<dbReference type="NCBIfam" id="TIGR00052">
    <property type="entry name" value="nudix-type nucleoside diphosphatase, YffH/AdpP family"/>
    <property type="match status" value="1"/>
</dbReference>
<dbReference type="PANTHER" id="PTHR11839:SF18">
    <property type="entry name" value="NUDIX HYDROLASE DOMAIN-CONTAINING PROTEIN"/>
    <property type="match status" value="1"/>
</dbReference>
<evidence type="ECO:0000256" key="8">
    <source>
        <dbReference type="ARBA" id="ARBA00032272"/>
    </source>
</evidence>
<evidence type="ECO:0000256" key="2">
    <source>
        <dbReference type="ARBA" id="ARBA00001946"/>
    </source>
</evidence>
<comment type="similarity">
    <text evidence="3">Belongs to the Nudix hydrolase family. NudK subfamily.</text>
</comment>
<dbReference type="InterPro" id="IPR015797">
    <property type="entry name" value="NUDIX_hydrolase-like_dom_sf"/>
</dbReference>
<reference evidence="10 11" key="1">
    <citation type="submission" date="2020-04" db="EMBL/GenBank/DDBJ databases">
        <title>Genome sequencing of Rosenbergiella species.</title>
        <authorList>
            <person name="Alvarez-Perez S."/>
            <person name="Lievens B."/>
        </authorList>
    </citation>
    <scope>NUCLEOTIDE SEQUENCE [LARGE SCALE GENOMIC DNA]</scope>
    <source>
        <strain evidence="10 11">S61</strain>
    </source>
</reference>
<evidence type="ECO:0000313" key="11">
    <source>
        <dbReference type="Proteomes" id="UP000790096"/>
    </source>
</evidence>
<comment type="caution">
    <text evidence="10">The sequence shown here is derived from an EMBL/GenBank/DDBJ whole genome shotgun (WGS) entry which is preliminary data.</text>
</comment>
<evidence type="ECO:0000256" key="1">
    <source>
        <dbReference type="ARBA" id="ARBA00000847"/>
    </source>
</evidence>
<organism evidence="10 11">
    <name type="scientific">Rosenbergiella gaditana</name>
    <dbReference type="NCBI Taxonomy" id="2726987"/>
    <lineage>
        <taxon>Bacteria</taxon>
        <taxon>Pseudomonadati</taxon>
        <taxon>Pseudomonadota</taxon>
        <taxon>Gammaproteobacteria</taxon>
        <taxon>Enterobacterales</taxon>
        <taxon>Erwiniaceae</taxon>
        <taxon>Rosenbergiella</taxon>
    </lineage>
</organism>
<keyword evidence="11" id="KW-1185">Reference proteome</keyword>
<name>A0ABS5SWS2_9GAMM</name>
<feature type="domain" description="Nudix hydrolase" evidence="9">
    <location>
        <begin position="46"/>
        <end position="184"/>
    </location>
</feature>
<dbReference type="CDD" id="cd24157">
    <property type="entry name" value="NUDIX_GDPMK"/>
    <property type="match status" value="1"/>
</dbReference>
<keyword evidence="6" id="KW-0378">Hydrolase</keyword>
<dbReference type="InterPro" id="IPR000086">
    <property type="entry name" value="NUDIX_hydrolase_dom"/>
</dbReference>
<evidence type="ECO:0000256" key="7">
    <source>
        <dbReference type="ARBA" id="ARBA00032162"/>
    </source>
</evidence>
<dbReference type="InterPro" id="IPR004385">
    <property type="entry name" value="NDP_pyrophosphatase"/>
</dbReference>
<evidence type="ECO:0000256" key="5">
    <source>
        <dbReference type="ARBA" id="ARBA00016377"/>
    </source>
</evidence>
<evidence type="ECO:0000256" key="3">
    <source>
        <dbReference type="ARBA" id="ARBA00007275"/>
    </source>
</evidence>
<gene>
    <name evidence="10" type="ORF">HH682_08930</name>
</gene>
<dbReference type="EMBL" id="JABBFR010000010">
    <property type="protein sequence ID" value="MBT0724554.1"/>
    <property type="molecule type" value="Genomic_DNA"/>
</dbReference>
<dbReference type="Gene3D" id="3.90.79.10">
    <property type="entry name" value="Nucleoside Triphosphate Pyrophosphohydrolase"/>
    <property type="match status" value="1"/>
</dbReference>
<dbReference type="SUPFAM" id="SSF55811">
    <property type="entry name" value="Nudix"/>
    <property type="match status" value="1"/>
</dbReference>
<dbReference type="Proteomes" id="UP000790096">
    <property type="component" value="Unassembled WGS sequence"/>
</dbReference>
<comment type="subunit">
    <text evidence="4">Homodimer.</text>
</comment>
<dbReference type="PROSITE" id="PS51462">
    <property type="entry name" value="NUDIX"/>
    <property type="match status" value="1"/>
</dbReference>
<accession>A0ABS5SWS2</accession>